<dbReference type="AlphaFoldDB" id="A0A371FBY0"/>
<protein>
    <recommendedName>
        <fullName evidence="2">DUF7745 domain-containing protein</fullName>
    </recommendedName>
</protein>
<dbReference type="Pfam" id="PF24924">
    <property type="entry name" value="DUF7745"/>
    <property type="match status" value="1"/>
</dbReference>
<feature type="compositionally biased region" description="Polar residues" evidence="1">
    <location>
        <begin position="66"/>
        <end position="83"/>
    </location>
</feature>
<proteinExistence type="predicted"/>
<gene>
    <name evidence="3" type="ORF">CR513_44281</name>
</gene>
<dbReference type="InterPro" id="IPR056647">
    <property type="entry name" value="DUF7745"/>
</dbReference>
<feature type="region of interest" description="Disordered" evidence="1">
    <location>
        <begin position="66"/>
        <end position="92"/>
    </location>
</feature>
<evidence type="ECO:0000313" key="3">
    <source>
        <dbReference type="EMBL" id="RDX75798.1"/>
    </source>
</evidence>
<accession>A0A371FBY0</accession>
<dbReference type="Proteomes" id="UP000257109">
    <property type="component" value="Unassembled WGS sequence"/>
</dbReference>
<feature type="non-terminal residue" evidence="3">
    <location>
        <position position="1"/>
    </location>
</feature>
<sequence length="128" mass="14781">MALPSSDEALTPFILHDLGMQNGEGLKRIQQAWKSTVRKGPEWGPRSYRASPSYKAWLKNRLEQTHANPLSGNQRVAQNAQEGKTQKEHAEKEESWFRMIAREKYFREKEREQALAKKQELKATLADS</sequence>
<reference evidence="3" key="1">
    <citation type="submission" date="2018-05" db="EMBL/GenBank/DDBJ databases">
        <title>Draft genome of Mucuna pruriens seed.</title>
        <authorList>
            <person name="Nnadi N.E."/>
            <person name="Vos R."/>
            <person name="Hasami M.H."/>
            <person name="Devisetty U.K."/>
            <person name="Aguiy J.C."/>
        </authorList>
    </citation>
    <scope>NUCLEOTIDE SEQUENCE [LARGE SCALE GENOMIC DNA]</scope>
    <source>
        <strain evidence="3">JCA_2017</strain>
    </source>
</reference>
<feature type="domain" description="DUF7745" evidence="2">
    <location>
        <begin position="6"/>
        <end position="62"/>
    </location>
</feature>
<evidence type="ECO:0000313" key="4">
    <source>
        <dbReference type="Proteomes" id="UP000257109"/>
    </source>
</evidence>
<dbReference type="EMBL" id="QJKJ01009722">
    <property type="protein sequence ID" value="RDX75798.1"/>
    <property type="molecule type" value="Genomic_DNA"/>
</dbReference>
<keyword evidence="4" id="KW-1185">Reference proteome</keyword>
<comment type="caution">
    <text evidence="3">The sequence shown here is derived from an EMBL/GenBank/DDBJ whole genome shotgun (WGS) entry which is preliminary data.</text>
</comment>
<name>A0A371FBY0_MUCPR</name>
<evidence type="ECO:0000256" key="1">
    <source>
        <dbReference type="SAM" id="MobiDB-lite"/>
    </source>
</evidence>
<organism evidence="3 4">
    <name type="scientific">Mucuna pruriens</name>
    <name type="common">Velvet bean</name>
    <name type="synonym">Dolichos pruriens</name>
    <dbReference type="NCBI Taxonomy" id="157652"/>
    <lineage>
        <taxon>Eukaryota</taxon>
        <taxon>Viridiplantae</taxon>
        <taxon>Streptophyta</taxon>
        <taxon>Embryophyta</taxon>
        <taxon>Tracheophyta</taxon>
        <taxon>Spermatophyta</taxon>
        <taxon>Magnoliopsida</taxon>
        <taxon>eudicotyledons</taxon>
        <taxon>Gunneridae</taxon>
        <taxon>Pentapetalae</taxon>
        <taxon>rosids</taxon>
        <taxon>fabids</taxon>
        <taxon>Fabales</taxon>
        <taxon>Fabaceae</taxon>
        <taxon>Papilionoideae</taxon>
        <taxon>50 kb inversion clade</taxon>
        <taxon>NPAAA clade</taxon>
        <taxon>indigoferoid/millettioid clade</taxon>
        <taxon>Phaseoleae</taxon>
        <taxon>Mucuna</taxon>
    </lineage>
</organism>
<evidence type="ECO:0000259" key="2">
    <source>
        <dbReference type="Pfam" id="PF24924"/>
    </source>
</evidence>
<dbReference type="OrthoDB" id="1435337at2759"/>